<dbReference type="Pfam" id="PF01119">
    <property type="entry name" value="DNA_mis_repair"/>
    <property type="match status" value="1"/>
</dbReference>
<feature type="region of interest" description="Disordered" evidence="3">
    <location>
        <begin position="435"/>
        <end position="480"/>
    </location>
</feature>
<evidence type="ECO:0000313" key="6">
    <source>
        <dbReference type="Proteomes" id="UP000606974"/>
    </source>
</evidence>
<comment type="similarity">
    <text evidence="1">Belongs to the DNA mismatch repair MutL/HexB family.</text>
</comment>
<dbReference type="GO" id="GO:0140664">
    <property type="term" value="F:ATP-dependent DNA damage sensor activity"/>
    <property type="evidence" value="ECO:0007669"/>
    <property type="project" value="InterPro"/>
</dbReference>
<protein>
    <recommendedName>
        <fullName evidence="4">DNA mismatch repair protein S5 domain-containing protein</fullName>
    </recommendedName>
</protein>
<feature type="region of interest" description="Disordered" evidence="3">
    <location>
        <begin position="640"/>
        <end position="661"/>
    </location>
</feature>
<evidence type="ECO:0000313" key="5">
    <source>
        <dbReference type="EMBL" id="KAF7508382.1"/>
    </source>
</evidence>
<evidence type="ECO:0000256" key="3">
    <source>
        <dbReference type="SAM" id="MobiDB-lite"/>
    </source>
</evidence>
<dbReference type="Gene3D" id="3.30.230.10">
    <property type="match status" value="1"/>
</dbReference>
<feature type="region of interest" description="Disordered" evidence="3">
    <location>
        <begin position="812"/>
        <end position="967"/>
    </location>
</feature>
<feature type="domain" description="DNA mismatch repair protein S5" evidence="4">
    <location>
        <begin position="219"/>
        <end position="357"/>
    </location>
</feature>
<dbReference type="SUPFAM" id="SSF55874">
    <property type="entry name" value="ATPase domain of HSP90 chaperone/DNA topoisomerase II/histidine kinase"/>
    <property type="match status" value="1"/>
</dbReference>
<dbReference type="FunFam" id="3.30.565.10:FF:000017">
    <property type="entry name" value="PMS1 homolog 1, mismatch repair system component"/>
    <property type="match status" value="1"/>
</dbReference>
<proteinExistence type="inferred from homology"/>
<evidence type="ECO:0000259" key="4">
    <source>
        <dbReference type="SMART" id="SM01340"/>
    </source>
</evidence>
<dbReference type="Gene3D" id="3.30.565.10">
    <property type="entry name" value="Histidine kinase-like ATPase, C-terminal domain"/>
    <property type="match status" value="1"/>
</dbReference>
<dbReference type="InterPro" id="IPR014721">
    <property type="entry name" value="Ribsml_uS5_D2-typ_fold_subgr"/>
</dbReference>
<dbReference type="InterPro" id="IPR036890">
    <property type="entry name" value="HATPase_C_sf"/>
</dbReference>
<feature type="compositionally biased region" description="Polar residues" evidence="3">
    <location>
        <begin position="850"/>
        <end position="860"/>
    </location>
</feature>
<dbReference type="PANTHER" id="PTHR10073:SF41">
    <property type="entry name" value="MISMATCH REPAIR PROTEIN, PUTATIVE (AFU_ORTHOLOGUE AFUA_8G05820)-RELATED"/>
    <property type="match status" value="1"/>
</dbReference>
<feature type="compositionally biased region" description="Basic and acidic residues" evidence="3">
    <location>
        <begin position="907"/>
        <end position="919"/>
    </location>
</feature>
<keyword evidence="2" id="KW-0227">DNA damage</keyword>
<dbReference type="Proteomes" id="UP000606974">
    <property type="component" value="Unassembled WGS sequence"/>
</dbReference>
<dbReference type="AlphaFoldDB" id="A0A8H7AI91"/>
<dbReference type="Pfam" id="PF13589">
    <property type="entry name" value="HATPase_c_3"/>
    <property type="match status" value="1"/>
</dbReference>
<dbReference type="GO" id="GO:0030983">
    <property type="term" value="F:mismatched DNA binding"/>
    <property type="evidence" value="ECO:0007669"/>
    <property type="project" value="InterPro"/>
</dbReference>
<dbReference type="NCBIfam" id="TIGR00585">
    <property type="entry name" value="mutl"/>
    <property type="match status" value="1"/>
</dbReference>
<dbReference type="InterPro" id="IPR002099">
    <property type="entry name" value="MutL/Mlh/PMS"/>
</dbReference>
<dbReference type="InterPro" id="IPR020568">
    <property type="entry name" value="Ribosomal_Su5_D2-typ_SF"/>
</dbReference>
<feature type="compositionally biased region" description="Polar residues" evidence="3">
    <location>
        <begin position="829"/>
        <end position="841"/>
    </location>
</feature>
<feature type="compositionally biased region" description="Basic and acidic residues" evidence="3">
    <location>
        <begin position="453"/>
        <end position="467"/>
    </location>
</feature>
<feature type="compositionally biased region" description="Low complexity" evidence="3">
    <location>
        <begin position="889"/>
        <end position="903"/>
    </location>
</feature>
<feature type="region of interest" description="Disordered" evidence="3">
    <location>
        <begin position="520"/>
        <end position="577"/>
    </location>
</feature>
<evidence type="ECO:0000256" key="2">
    <source>
        <dbReference type="ARBA" id="ARBA00022763"/>
    </source>
</evidence>
<dbReference type="SUPFAM" id="SSF54211">
    <property type="entry name" value="Ribosomal protein S5 domain 2-like"/>
    <property type="match status" value="1"/>
</dbReference>
<sequence>MPIKPLPDSDIRAIGSSLVLNDARSVIKELVDNALDAHANTISIEISANTVDVIQVKDNGSGIGDEDRHLLCKRGCTSKIRTIQDLENLGGTSLGFRGEALASLSGLSDAVLVTTRVDGELVGSAFKFGPNGKLLSTSPASHPVGTTVRVQNLLKTVPVRRQTVLKVTSRTLSDIKKILQAYAFARSNVRISFKVLGGKNDKYNWTYGPTPGTSLLTATAKIVGQEVAAQCEARSWASNPGIEGEESYIIDAVVATGEGDPIRVGSKGHFISIDGRPISTTRGTFKDFVKLYKSYYNNWMSRVRSRDCSVDPFLCLHLLCPTGSYDVNIEPAKDEVLFTGTKNVGDLLEDFLKSVYGDLPEKTKQLVPKSDGGILDTSDGHSFQLLLAKKDHSSNNRLNHAFKRNDSADVVKETNGEQKLELDNQSSAAYQVLESDHARQDKPASDTVSSAEARSHRNMYDFDKDDLSTMEPGLSPEQSPIDEADEAELRKASVTNPWTIAKLNTPVISTSGLTTTVSARNSNEQLMTPGPDRRSNNLFSTSHRKPLFTPTNPPSPARSESSHSPPFYQNPGPLPRRRAPIRRVEEDEIEFTQEPTTEDHARPHPTSLELWVKKKPHEADLPSLQQAPEATDVNHCLAAHHNHDNEGSDRTPTDLQSTQLTEPVDGSVSIVQSGSGLFKPFIPPFRTPERSPTLHPPMKLTPTGPNHPEQQSPTLQPWGWSQDDRRSTSPVSHGHPPPLSQSHRHPMASPPRLQPSPPQLLRSSRQAIHTLHPDLEEIMDFEHRKKAVNAEQRRQAKLTNRYLNPGQLAQIQRDSTASLPAPDRDLSSPGPSRNHPAQSVNLRDERKISYNPTGPISHSPTKPPLPCGQELPPDNPAPKQSPHRNRYQAAKAALAPSKSPTALSHAHPLEEQNSIREDTDSAETLPPLAEDDPRAYLIQHRDATRTHSNRDNPTSNPETTRTGLKLKRTKTSKLPLETIPPKSAIHNISAKPLIPFTRLHDLKAQIRELGKVDVYPRTGNNEFMIWDANSKDVDVWEDKVRDLVRERYVARLGRNGEEAPAHLQLKLGTVLRAHCEELT</sequence>
<dbReference type="PROSITE" id="PS00058">
    <property type="entry name" value="DNA_MISMATCH_REPAIR_1"/>
    <property type="match status" value="1"/>
</dbReference>
<reference evidence="5" key="1">
    <citation type="submission" date="2020-02" db="EMBL/GenBank/DDBJ databases">
        <authorList>
            <person name="Palmer J.M."/>
        </authorList>
    </citation>
    <scope>NUCLEOTIDE SEQUENCE</scope>
    <source>
        <strain evidence="5">EPUS1.4</strain>
        <tissue evidence="5">Thallus</tissue>
    </source>
</reference>
<dbReference type="EMBL" id="JAACFV010000055">
    <property type="protein sequence ID" value="KAF7508382.1"/>
    <property type="molecule type" value="Genomic_DNA"/>
</dbReference>
<name>A0A8H7AI91_9EURO</name>
<dbReference type="InterPro" id="IPR013507">
    <property type="entry name" value="DNA_mismatch_S5_2-like"/>
</dbReference>
<organism evidence="5 6">
    <name type="scientific">Endocarpon pusillum</name>
    <dbReference type="NCBI Taxonomy" id="364733"/>
    <lineage>
        <taxon>Eukaryota</taxon>
        <taxon>Fungi</taxon>
        <taxon>Dikarya</taxon>
        <taxon>Ascomycota</taxon>
        <taxon>Pezizomycotina</taxon>
        <taxon>Eurotiomycetes</taxon>
        <taxon>Chaetothyriomycetidae</taxon>
        <taxon>Verrucariales</taxon>
        <taxon>Verrucariaceae</taxon>
        <taxon>Endocarpon</taxon>
    </lineage>
</organism>
<dbReference type="InterPro" id="IPR038973">
    <property type="entry name" value="MutL/Mlh/Pms-like"/>
</dbReference>
<dbReference type="PANTHER" id="PTHR10073">
    <property type="entry name" value="DNA MISMATCH REPAIR PROTEIN MLH, PMS, MUTL"/>
    <property type="match status" value="1"/>
</dbReference>
<dbReference type="OrthoDB" id="10263226at2759"/>
<feature type="region of interest" description="Disordered" evidence="3">
    <location>
        <begin position="676"/>
        <end position="759"/>
    </location>
</feature>
<dbReference type="InterPro" id="IPR014762">
    <property type="entry name" value="DNA_mismatch_repair_CS"/>
</dbReference>
<feature type="compositionally biased region" description="Basic and acidic residues" evidence="3">
    <location>
        <begin position="435"/>
        <end position="444"/>
    </location>
</feature>
<keyword evidence="6" id="KW-1185">Reference proteome</keyword>
<comment type="caution">
    <text evidence="5">The sequence shown here is derived from an EMBL/GenBank/DDBJ whole genome shotgun (WGS) entry which is preliminary data.</text>
</comment>
<evidence type="ECO:0000256" key="1">
    <source>
        <dbReference type="ARBA" id="ARBA00006082"/>
    </source>
</evidence>
<feature type="compositionally biased region" description="Pro residues" evidence="3">
    <location>
        <begin position="748"/>
        <end position="758"/>
    </location>
</feature>
<accession>A0A8H7AI91</accession>
<dbReference type="SMART" id="SM01340">
    <property type="entry name" value="DNA_mis_repair"/>
    <property type="match status" value="1"/>
</dbReference>
<dbReference type="GO" id="GO:0032389">
    <property type="term" value="C:MutLalpha complex"/>
    <property type="evidence" value="ECO:0007669"/>
    <property type="project" value="TreeGrafter"/>
</dbReference>
<feature type="compositionally biased region" description="Basic and acidic residues" evidence="3">
    <location>
        <begin position="931"/>
        <end position="950"/>
    </location>
</feature>
<dbReference type="GO" id="GO:0005524">
    <property type="term" value="F:ATP binding"/>
    <property type="evidence" value="ECO:0007669"/>
    <property type="project" value="InterPro"/>
</dbReference>
<dbReference type="GO" id="GO:0006298">
    <property type="term" value="P:mismatch repair"/>
    <property type="evidence" value="ECO:0007669"/>
    <property type="project" value="InterPro"/>
</dbReference>
<gene>
    <name evidence="5" type="ORF">GJ744_009373</name>
</gene>
<feature type="compositionally biased region" description="Basic and acidic residues" evidence="3">
    <location>
        <begin position="641"/>
        <end position="652"/>
    </location>
</feature>
<dbReference type="GO" id="GO:0061982">
    <property type="term" value="P:meiosis I cell cycle process"/>
    <property type="evidence" value="ECO:0007669"/>
    <property type="project" value="UniProtKB-ARBA"/>
</dbReference>
<dbReference type="GO" id="GO:0016887">
    <property type="term" value="F:ATP hydrolysis activity"/>
    <property type="evidence" value="ECO:0007669"/>
    <property type="project" value="InterPro"/>
</dbReference>